<dbReference type="SUPFAM" id="SSF50353">
    <property type="entry name" value="Cytokine"/>
    <property type="match status" value="1"/>
</dbReference>
<accession>A0AAD9QUC5</accession>
<evidence type="ECO:0000313" key="3">
    <source>
        <dbReference type="EMBL" id="KAK2567697.1"/>
    </source>
</evidence>
<dbReference type="SMART" id="SM00442">
    <property type="entry name" value="FGF"/>
    <property type="match status" value="1"/>
</dbReference>
<sequence>MAHETWITFFLCLSSCLSLSTSKPFNFSLDTQALENSGINPSHVVNSKIVSIHKFKRLYSRNSAKFLRIKNGKVDGAGDKRDPNVKITLESVGSLGQLILKSYDGGYYICLDDFGIVVAKPSNKARTDEKCVFRQEKSSNGYTTFRSTFNADWYLGVKRDGRIKSARKTHSGQRAVHFLDMN</sequence>
<dbReference type="Pfam" id="PF00167">
    <property type="entry name" value="FGF"/>
    <property type="match status" value="1"/>
</dbReference>
<keyword evidence="2" id="KW-0732">Signal</keyword>
<organism evidence="3 4">
    <name type="scientific">Acropora cervicornis</name>
    <name type="common">Staghorn coral</name>
    <dbReference type="NCBI Taxonomy" id="6130"/>
    <lineage>
        <taxon>Eukaryota</taxon>
        <taxon>Metazoa</taxon>
        <taxon>Cnidaria</taxon>
        <taxon>Anthozoa</taxon>
        <taxon>Hexacorallia</taxon>
        <taxon>Scleractinia</taxon>
        <taxon>Astrocoeniina</taxon>
        <taxon>Acroporidae</taxon>
        <taxon>Acropora</taxon>
    </lineage>
</organism>
<keyword evidence="4" id="KW-1185">Reference proteome</keyword>
<dbReference type="EMBL" id="JARQWQ010000014">
    <property type="protein sequence ID" value="KAK2567697.1"/>
    <property type="molecule type" value="Genomic_DNA"/>
</dbReference>
<dbReference type="InterPro" id="IPR008996">
    <property type="entry name" value="IL1/FGF"/>
</dbReference>
<comment type="caution">
    <text evidence="3">The sequence shown here is derived from an EMBL/GenBank/DDBJ whole genome shotgun (WGS) entry which is preliminary data.</text>
</comment>
<name>A0AAD9QUC5_ACRCE</name>
<dbReference type="Proteomes" id="UP001249851">
    <property type="component" value="Unassembled WGS sequence"/>
</dbReference>
<evidence type="ECO:0000313" key="4">
    <source>
        <dbReference type="Proteomes" id="UP001249851"/>
    </source>
</evidence>
<dbReference type="GO" id="GO:0008083">
    <property type="term" value="F:growth factor activity"/>
    <property type="evidence" value="ECO:0007669"/>
    <property type="project" value="InterPro"/>
</dbReference>
<protein>
    <submittedName>
        <fullName evidence="3">Fibroblast growth factor 1</fullName>
    </submittedName>
</protein>
<feature type="signal peptide" evidence="2">
    <location>
        <begin position="1"/>
        <end position="22"/>
    </location>
</feature>
<dbReference type="CDD" id="cd23307">
    <property type="entry name" value="beta-trefoil_FGF8-like"/>
    <property type="match status" value="1"/>
</dbReference>
<reference evidence="3" key="1">
    <citation type="journal article" date="2023" name="G3 (Bethesda)">
        <title>Whole genome assembly and annotation of the endangered Caribbean coral Acropora cervicornis.</title>
        <authorList>
            <person name="Selwyn J.D."/>
            <person name="Vollmer S.V."/>
        </authorList>
    </citation>
    <scope>NUCLEOTIDE SEQUENCE</scope>
    <source>
        <strain evidence="3">K2</strain>
    </source>
</reference>
<feature type="chain" id="PRO_5042131967" evidence="2">
    <location>
        <begin position="23"/>
        <end position="182"/>
    </location>
</feature>
<comment type="similarity">
    <text evidence="1">Belongs to the heparin-binding growth factors family.</text>
</comment>
<dbReference type="PANTHER" id="PTHR11486">
    <property type="entry name" value="FIBROBLAST GROWTH FACTOR"/>
    <property type="match status" value="1"/>
</dbReference>
<dbReference type="InterPro" id="IPR002209">
    <property type="entry name" value="Fibroblast_GF_fam"/>
</dbReference>
<gene>
    <name evidence="3" type="ORF">P5673_008554</name>
</gene>
<dbReference type="AlphaFoldDB" id="A0AAD9QUC5"/>
<evidence type="ECO:0000256" key="2">
    <source>
        <dbReference type="SAM" id="SignalP"/>
    </source>
</evidence>
<evidence type="ECO:0000256" key="1">
    <source>
        <dbReference type="ARBA" id="ARBA00007936"/>
    </source>
</evidence>
<proteinExistence type="inferred from homology"/>
<dbReference type="Gene3D" id="2.80.10.50">
    <property type="match status" value="1"/>
</dbReference>
<reference evidence="3" key="2">
    <citation type="journal article" date="2023" name="Science">
        <title>Genomic signatures of disease resistance in endangered staghorn corals.</title>
        <authorList>
            <person name="Vollmer S.V."/>
            <person name="Selwyn J.D."/>
            <person name="Despard B.A."/>
            <person name="Roesel C.L."/>
        </authorList>
    </citation>
    <scope>NUCLEOTIDE SEQUENCE</scope>
    <source>
        <strain evidence="3">K2</strain>
    </source>
</reference>